<keyword evidence="3" id="KW-0804">Transcription</keyword>
<dbReference type="InterPro" id="IPR036286">
    <property type="entry name" value="LexA/Signal_pep-like_sf"/>
</dbReference>
<dbReference type="Pfam" id="PF00717">
    <property type="entry name" value="Peptidase_S24"/>
    <property type="match status" value="1"/>
</dbReference>
<dbReference type="InterPro" id="IPR001387">
    <property type="entry name" value="Cro/C1-type_HTH"/>
</dbReference>
<reference evidence="5 6" key="1">
    <citation type="submission" date="2018-11" db="EMBL/GenBank/DDBJ databases">
        <title>Erythrobacter spongiae sp. nov., isolated from a marine sponge.</title>
        <authorList>
            <person name="Zhuang L."/>
            <person name="Luo L."/>
        </authorList>
    </citation>
    <scope>NUCLEOTIDE SEQUENCE [LARGE SCALE GENOMIC DNA]</scope>
    <source>
        <strain evidence="5 6">HN-E23</strain>
    </source>
</reference>
<accession>A0A3N5DCR1</accession>
<evidence type="ECO:0000313" key="6">
    <source>
        <dbReference type="Proteomes" id="UP000275232"/>
    </source>
</evidence>
<comment type="caution">
    <text evidence="5">The sequence shown here is derived from an EMBL/GenBank/DDBJ whole genome shotgun (WGS) entry which is preliminary data.</text>
</comment>
<protein>
    <submittedName>
        <fullName evidence="5">XRE family transcriptional regulator</fullName>
    </submittedName>
</protein>
<dbReference type="EMBL" id="RPFZ01000001">
    <property type="protein sequence ID" value="RPF72618.1"/>
    <property type="molecule type" value="Genomic_DNA"/>
</dbReference>
<sequence>MKARDVKPTTLSLRVGKNRTLVKDLLEKSKDIQIGTLSKLSSALDVPLADLLAAPRVSVVGYIGAGGEIIFEDMGHEDSVLRPPGISGTLIALIVRGSSMLPRYREGDIIYIQREHDGVLPEYVGEDCAVRLSTGETYIKQLIKGSEEGRFTLLSLNAPPIENVEIEWATIVRFVLPGASRRLLS</sequence>
<dbReference type="PANTHER" id="PTHR40661:SF3">
    <property type="entry name" value="FELS-1 PROPHAGE TRANSCRIPTIONAL REGULATOR"/>
    <property type="match status" value="1"/>
</dbReference>
<evidence type="ECO:0000259" key="4">
    <source>
        <dbReference type="PROSITE" id="PS50943"/>
    </source>
</evidence>
<dbReference type="InterPro" id="IPR015927">
    <property type="entry name" value="Peptidase_S24_S26A/B/C"/>
</dbReference>
<dbReference type="InterPro" id="IPR039418">
    <property type="entry name" value="LexA-like"/>
</dbReference>
<organism evidence="5 6">
    <name type="scientific">Aurantiacibacter spongiae</name>
    <dbReference type="NCBI Taxonomy" id="2488860"/>
    <lineage>
        <taxon>Bacteria</taxon>
        <taxon>Pseudomonadati</taxon>
        <taxon>Pseudomonadota</taxon>
        <taxon>Alphaproteobacteria</taxon>
        <taxon>Sphingomonadales</taxon>
        <taxon>Erythrobacteraceae</taxon>
        <taxon>Aurantiacibacter</taxon>
    </lineage>
</organism>
<evidence type="ECO:0000256" key="3">
    <source>
        <dbReference type="ARBA" id="ARBA00023163"/>
    </source>
</evidence>
<dbReference type="OrthoDB" id="6867563at2"/>
<evidence type="ECO:0000313" key="5">
    <source>
        <dbReference type="EMBL" id="RPF72618.1"/>
    </source>
</evidence>
<keyword evidence="1" id="KW-0805">Transcription regulation</keyword>
<dbReference type="Proteomes" id="UP000275232">
    <property type="component" value="Unassembled WGS sequence"/>
</dbReference>
<dbReference type="PROSITE" id="PS50943">
    <property type="entry name" value="HTH_CROC1"/>
    <property type="match status" value="1"/>
</dbReference>
<evidence type="ECO:0000256" key="1">
    <source>
        <dbReference type="ARBA" id="ARBA00023015"/>
    </source>
</evidence>
<dbReference type="CDD" id="cd06529">
    <property type="entry name" value="S24_LexA-like"/>
    <property type="match status" value="1"/>
</dbReference>
<gene>
    <name evidence="5" type="ORF">EG799_01615</name>
</gene>
<keyword evidence="6" id="KW-1185">Reference proteome</keyword>
<keyword evidence="2" id="KW-0238">DNA-binding</keyword>
<dbReference type="Pfam" id="PF13443">
    <property type="entry name" value="HTH_26"/>
    <property type="match status" value="1"/>
</dbReference>
<evidence type="ECO:0000256" key="2">
    <source>
        <dbReference type="ARBA" id="ARBA00023125"/>
    </source>
</evidence>
<feature type="domain" description="HTH cro/C1-type" evidence="4">
    <location>
        <begin position="30"/>
        <end position="51"/>
    </location>
</feature>
<proteinExistence type="predicted"/>
<dbReference type="PANTHER" id="PTHR40661">
    <property type="match status" value="1"/>
</dbReference>
<dbReference type="GO" id="GO:0003677">
    <property type="term" value="F:DNA binding"/>
    <property type="evidence" value="ECO:0007669"/>
    <property type="project" value="UniProtKB-KW"/>
</dbReference>
<dbReference type="SUPFAM" id="SSF51306">
    <property type="entry name" value="LexA/Signal peptidase"/>
    <property type="match status" value="1"/>
</dbReference>
<name>A0A3N5DCR1_9SPHN</name>
<dbReference type="AlphaFoldDB" id="A0A3N5DCR1"/>
<dbReference type="Gene3D" id="2.10.109.10">
    <property type="entry name" value="Umud Fragment, subunit A"/>
    <property type="match status" value="1"/>
</dbReference>